<feature type="compositionally biased region" description="Polar residues" evidence="2">
    <location>
        <begin position="263"/>
        <end position="280"/>
    </location>
</feature>
<evidence type="ECO:0000256" key="2">
    <source>
        <dbReference type="SAM" id="MobiDB-lite"/>
    </source>
</evidence>
<dbReference type="EMBL" id="VZUS01000001">
    <property type="protein sequence ID" value="KAB1187469.1"/>
    <property type="molecule type" value="Genomic_DNA"/>
</dbReference>
<evidence type="ECO:0000256" key="1">
    <source>
        <dbReference type="SAM" id="Coils"/>
    </source>
</evidence>
<accession>A0A643JU73</accession>
<name>A0A643JU73_9EURY</name>
<dbReference type="AlphaFoldDB" id="A0A643JU73"/>
<feature type="compositionally biased region" description="Low complexity" evidence="2">
    <location>
        <begin position="327"/>
        <end position="339"/>
    </location>
</feature>
<feature type="coiled-coil region" evidence="1">
    <location>
        <begin position="110"/>
        <end position="215"/>
    </location>
</feature>
<dbReference type="RefSeq" id="WP_151136149.1">
    <property type="nucleotide sequence ID" value="NZ_VZUS01000001.1"/>
</dbReference>
<organism evidence="3">
    <name type="scientific">Haloferax sp. CBA1149</name>
    <dbReference type="NCBI Taxonomy" id="2650753"/>
    <lineage>
        <taxon>Archaea</taxon>
        <taxon>Methanobacteriati</taxon>
        <taxon>Methanobacteriota</taxon>
        <taxon>Stenosarchaea group</taxon>
        <taxon>Halobacteria</taxon>
        <taxon>Halobacteriales</taxon>
        <taxon>Haloferacaceae</taxon>
        <taxon>Haloferax</taxon>
    </lineage>
</organism>
<feature type="region of interest" description="Disordered" evidence="2">
    <location>
        <begin position="263"/>
        <end position="349"/>
    </location>
</feature>
<reference evidence="3" key="1">
    <citation type="submission" date="2019-09" db="EMBL/GenBank/DDBJ databases">
        <title>Genomic analysis of Haloferax sp. CBA1149.</title>
        <authorList>
            <person name="Roh S.W."/>
        </authorList>
    </citation>
    <scope>NUCLEOTIDE SEQUENCE</scope>
    <source>
        <strain evidence="3">CBA1149</strain>
    </source>
</reference>
<gene>
    <name evidence="3" type="ORF">Hfx1149_05265</name>
</gene>
<sequence>MSNEPSDRSDREIATTTFEDWLDQKAAETNSSREYVLEQLLDSYWTLKEVTQVVNGRDSAAVGADIDESDDAHRETSPHAGAAVTEDEFGELVERVESLHKTLQTESERRSTLTEDVQSLAERLDEFEGEHASVDEVSDTVEDVRTSLEAEQERLQARLDEEFDNLRTILEYLVETGDSLDVRLTETQIQYRAELREIRAERAQLRRIRQDARDAGTYTADCERCGETIDFALLTEPNCPNCGRTLTGVESETKWLFLSRYTATTGTPSPANAPDSTSDSTEQREREDETSETGDETDATADDVSAADDENDTGETEDETTTDDGKTVTQTAQASTASSPNKGEFEWQS</sequence>
<evidence type="ECO:0000313" key="3">
    <source>
        <dbReference type="EMBL" id="KAB1187469.1"/>
    </source>
</evidence>
<feature type="compositionally biased region" description="Acidic residues" evidence="2">
    <location>
        <begin position="288"/>
        <end position="322"/>
    </location>
</feature>
<protein>
    <recommendedName>
        <fullName evidence="4">CopG family transcriptional regulator</fullName>
    </recommendedName>
</protein>
<keyword evidence="1" id="KW-0175">Coiled coil</keyword>
<evidence type="ECO:0008006" key="4">
    <source>
        <dbReference type="Google" id="ProtNLM"/>
    </source>
</evidence>
<proteinExistence type="predicted"/>
<dbReference type="Gene3D" id="1.10.287.1490">
    <property type="match status" value="1"/>
</dbReference>
<comment type="caution">
    <text evidence="3">The sequence shown here is derived from an EMBL/GenBank/DDBJ whole genome shotgun (WGS) entry which is preliminary data.</text>
</comment>